<evidence type="ECO:0000313" key="3">
    <source>
        <dbReference type="Proteomes" id="UP001211894"/>
    </source>
</evidence>
<proteinExistence type="predicted"/>
<keyword evidence="1" id="KW-0472">Membrane</keyword>
<dbReference type="EMBL" id="JAQKAB010000011">
    <property type="protein sequence ID" value="MDA7028003.1"/>
    <property type="molecule type" value="Genomic_DNA"/>
</dbReference>
<name>A0ABT4X6W1_9BACI</name>
<evidence type="ECO:0000313" key="2">
    <source>
        <dbReference type="EMBL" id="MDA7028003.1"/>
    </source>
</evidence>
<gene>
    <name evidence="2" type="ORF">PJ311_15625</name>
</gene>
<feature type="transmembrane region" description="Helical" evidence="1">
    <location>
        <begin position="74"/>
        <end position="96"/>
    </location>
</feature>
<dbReference type="Proteomes" id="UP001211894">
    <property type="component" value="Unassembled WGS sequence"/>
</dbReference>
<accession>A0ABT4X6W1</accession>
<dbReference type="InterPro" id="IPR035167">
    <property type="entry name" value="DUF5316"/>
</dbReference>
<organism evidence="2 3">
    <name type="scientific">Bacillus changyiensis</name>
    <dbReference type="NCBI Taxonomy" id="3004103"/>
    <lineage>
        <taxon>Bacteria</taxon>
        <taxon>Bacillati</taxon>
        <taxon>Bacillota</taxon>
        <taxon>Bacilli</taxon>
        <taxon>Bacillales</taxon>
        <taxon>Bacillaceae</taxon>
        <taxon>Bacillus</taxon>
    </lineage>
</organism>
<reference evidence="2 3" key="1">
    <citation type="submission" date="2023-01" db="EMBL/GenBank/DDBJ databases">
        <title>Bacillus changyiensis sp. nov., isolated from a coastal deposit.</title>
        <authorList>
            <person name="Xiao G."/>
            <person name="Lai Q."/>
            <person name="Hu Z."/>
            <person name="Shao Z."/>
        </authorList>
    </citation>
    <scope>NUCLEOTIDE SEQUENCE [LARGE SCALE GENOMIC DNA]</scope>
    <source>
        <strain evidence="2 3">CLL-7-23</strain>
    </source>
</reference>
<evidence type="ECO:0000256" key="1">
    <source>
        <dbReference type="SAM" id="Phobius"/>
    </source>
</evidence>
<keyword evidence="1" id="KW-1133">Transmembrane helix</keyword>
<comment type="caution">
    <text evidence="2">The sequence shown here is derived from an EMBL/GenBank/DDBJ whole genome shotgun (WGS) entry which is preliminary data.</text>
</comment>
<protein>
    <submittedName>
        <fullName evidence="2">DUF5316 domain-containing protein</fullName>
    </submittedName>
</protein>
<keyword evidence="1" id="KW-0812">Transmembrane</keyword>
<keyword evidence="3" id="KW-1185">Reference proteome</keyword>
<dbReference type="Pfam" id="PF17247">
    <property type="entry name" value="DUF5316"/>
    <property type="match status" value="1"/>
</dbReference>
<sequence>MKKWVWFLIGLVSLALTLIVSIFAQNYNLIIKISGTIGVISILISGIFLGAFVNGDKQRANYFSETKEHRKTRTIISINILLVGLPHIFASIIFLII</sequence>
<dbReference type="RefSeq" id="WP_271341820.1">
    <property type="nucleotide sequence ID" value="NZ_JAQKAB010000011.1"/>
</dbReference>
<feature type="transmembrane region" description="Helical" evidence="1">
    <location>
        <begin position="34"/>
        <end position="53"/>
    </location>
</feature>